<name>A0A2R6WF14_MARPO</name>
<proteinExistence type="predicted"/>
<dbReference type="AlphaFoldDB" id="A0A2R6WF14"/>
<reference evidence="2" key="1">
    <citation type="journal article" date="2017" name="Cell">
        <title>Insights into land plant evolution garnered from the Marchantia polymorpha genome.</title>
        <authorList>
            <person name="Bowman J.L."/>
            <person name="Kohchi T."/>
            <person name="Yamato K.T."/>
            <person name="Jenkins J."/>
            <person name="Shu S."/>
            <person name="Ishizaki K."/>
            <person name="Yamaoka S."/>
            <person name="Nishihama R."/>
            <person name="Nakamura Y."/>
            <person name="Berger F."/>
            <person name="Adam C."/>
            <person name="Aki S.S."/>
            <person name="Althoff F."/>
            <person name="Araki T."/>
            <person name="Arteaga-Vazquez M.A."/>
            <person name="Balasubrmanian S."/>
            <person name="Barry K."/>
            <person name="Bauer D."/>
            <person name="Boehm C.R."/>
            <person name="Briginshaw L."/>
            <person name="Caballero-Perez J."/>
            <person name="Catarino B."/>
            <person name="Chen F."/>
            <person name="Chiyoda S."/>
            <person name="Chovatia M."/>
            <person name="Davies K.M."/>
            <person name="Delmans M."/>
            <person name="Demura T."/>
            <person name="Dierschke T."/>
            <person name="Dolan L."/>
            <person name="Dorantes-Acosta A.E."/>
            <person name="Eklund D.M."/>
            <person name="Florent S.N."/>
            <person name="Flores-Sandoval E."/>
            <person name="Fujiyama A."/>
            <person name="Fukuzawa H."/>
            <person name="Galik B."/>
            <person name="Grimanelli D."/>
            <person name="Grimwood J."/>
            <person name="Grossniklaus U."/>
            <person name="Hamada T."/>
            <person name="Haseloff J."/>
            <person name="Hetherington A.J."/>
            <person name="Higo A."/>
            <person name="Hirakawa Y."/>
            <person name="Hundley H.N."/>
            <person name="Ikeda Y."/>
            <person name="Inoue K."/>
            <person name="Inoue S.I."/>
            <person name="Ishida S."/>
            <person name="Jia Q."/>
            <person name="Kakita M."/>
            <person name="Kanazawa T."/>
            <person name="Kawai Y."/>
            <person name="Kawashima T."/>
            <person name="Kennedy M."/>
            <person name="Kinose K."/>
            <person name="Kinoshita T."/>
            <person name="Kohara Y."/>
            <person name="Koide E."/>
            <person name="Komatsu K."/>
            <person name="Kopischke S."/>
            <person name="Kubo M."/>
            <person name="Kyozuka J."/>
            <person name="Lagercrantz U."/>
            <person name="Lin S.S."/>
            <person name="Lindquist E."/>
            <person name="Lipzen A.M."/>
            <person name="Lu C.W."/>
            <person name="De Luna E."/>
            <person name="Martienssen R.A."/>
            <person name="Minamino N."/>
            <person name="Mizutani M."/>
            <person name="Mizutani M."/>
            <person name="Mochizuki N."/>
            <person name="Monte I."/>
            <person name="Mosher R."/>
            <person name="Nagasaki H."/>
            <person name="Nakagami H."/>
            <person name="Naramoto S."/>
            <person name="Nishitani K."/>
            <person name="Ohtani M."/>
            <person name="Okamoto T."/>
            <person name="Okumura M."/>
            <person name="Phillips J."/>
            <person name="Pollak B."/>
            <person name="Reinders A."/>
            <person name="Rovekamp M."/>
            <person name="Sano R."/>
            <person name="Sawa S."/>
            <person name="Schmid M.W."/>
            <person name="Shirakawa M."/>
            <person name="Solano R."/>
            <person name="Spunde A."/>
            <person name="Suetsugu N."/>
            <person name="Sugano S."/>
            <person name="Sugiyama A."/>
            <person name="Sun R."/>
            <person name="Suzuki Y."/>
            <person name="Takenaka M."/>
            <person name="Takezawa D."/>
            <person name="Tomogane H."/>
            <person name="Tsuzuki M."/>
            <person name="Ueda T."/>
            <person name="Umeda M."/>
            <person name="Ward J.M."/>
            <person name="Watanabe Y."/>
            <person name="Yazaki K."/>
            <person name="Yokoyama R."/>
            <person name="Yoshitake Y."/>
            <person name="Yotsui I."/>
            <person name="Zachgo S."/>
            <person name="Schmutz J."/>
        </authorList>
    </citation>
    <scope>NUCLEOTIDE SEQUENCE [LARGE SCALE GENOMIC DNA]</scope>
    <source>
        <strain evidence="2">Tak-1</strain>
    </source>
</reference>
<sequence>MPDVRSQRPEVCKFVYSYGVKFDRGGKPFFPNSHHSGGLSTVASSWRCDSGKLIFFSAASIEVECSIDFDISSNNRSCRTEVTRTPTQNSQSCLSVVALHLPYTANKTISAA</sequence>
<dbReference type="EMBL" id="KZ772770">
    <property type="protein sequence ID" value="PTQ32448.1"/>
    <property type="molecule type" value="Genomic_DNA"/>
</dbReference>
<organism evidence="1 2">
    <name type="scientific">Marchantia polymorpha</name>
    <name type="common">Common liverwort</name>
    <name type="synonym">Marchantia aquatica</name>
    <dbReference type="NCBI Taxonomy" id="3197"/>
    <lineage>
        <taxon>Eukaryota</taxon>
        <taxon>Viridiplantae</taxon>
        <taxon>Streptophyta</taxon>
        <taxon>Embryophyta</taxon>
        <taxon>Marchantiophyta</taxon>
        <taxon>Marchantiopsida</taxon>
        <taxon>Marchantiidae</taxon>
        <taxon>Marchantiales</taxon>
        <taxon>Marchantiaceae</taxon>
        <taxon>Marchantia</taxon>
    </lineage>
</organism>
<dbReference type="Proteomes" id="UP000244005">
    <property type="component" value="Unassembled WGS sequence"/>
</dbReference>
<dbReference type="Gramene" id="Mp4g01940.1">
    <property type="protein sequence ID" value="Mp4g01940.1.cds1"/>
    <property type="gene ID" value="Mp4g01940"/>
</dbReference>
<keyword evidence="2" id="KW-1185">Reference proteome</keyword>
<accession>A0A2R6WF14</accession>
<evidence type="ECO:0000313" key="1">
    <source>
        <dbReference type="EMBL" id="PTQ32448.1"/>
    </source>
</evidence>
<gene>
    <name evidence="1" type="ORF">MARPO_0098s0005</name>
</gene>
<evidence type="ECO:0000313" key="2">
    <source>
        <dbReference type="Proteomes" id="UP000244005"/>
    </source>
</evidence>
<protein>
    <submittedName>
        <fullName evidence="1">Uncharacterized protein</fullName>
    </submittedName>
</protein>